<evidence type="ECO:0000256" key="4">
    <source>
        <dbReference type="RuleBase" id="RU003322"/>
    </source>
</evidence>
<dbReference type="PRINTS" id="PR00301">
    <property type="entry name" value="HEATSHOCK70"/>
</dbReference>
<evidence type="ECO:0000313" key="5">
    <source>
        <dbReference type="EMBL" id="CAI9116543.1"/>
    </source>
</evidence>
<dbReference type="Gene3D" id="3.90.640.10">
    <property type="entry name" value="Actin, Chain A, domain 4"/>
    <property type="match status" value="1"/>
</dbReference>
<dbReference type="Gene3D" id="1.20.1270.10">
    <property type="match status" value="1"/>
</dbReference>
<dbReference type="PROSITE" id="PS01036">
    <property type="entry name" value="HSP70_3"/>
    <property type="match status" value="1"/>
</dbReference>
<evidence type="ECO:0000256" key="1">
    <source>
        <dbReference type="ARBA" id="ARBA00007381"/>
    </source>
</evidence>
<evidence type="ECO:0000313" key="6">
    <source>
        <dbReference type="Proteomes" id="UP001161247"/>
    </source>
</evidence>
<dbReference type="SUPFAM" id="SSF100920">
    <property type="entry name" value="Heat shock protein 70kD (HSP70), peptide-binding domain"/>
    <property type="match status" value="1"/>
</dbReference>
<dbReference type="SUPFAM" id="SSF100934">
    <property type="entry name" value="Heat shock protein 70kD (HSP70), C-terminal subdomain"/>
    <property type="match status" value="1"/>
</dbReference>
<dbReference type="InterPro" id="IPR043129">
    <property type="entry name" value="ATPase_NBD"/>
</dbReference>
<dbReference type="PROSITE" id="PS00297">
    <property type="entry name" value="HSP70_1"/>
    <property type="match status" value="1"/>
</dbReference>
<keyword evidence="3 4" id="KW-0067">ATP-binding</keyword>
<dbReference type="FunFam" id="3.30.30.30:FF:000001">
    <property type="entry name" value="heat shock 70 kDa protein-like"/>
    <property type="match status" value="1"/>
</dbReference>
<dbReference type="NCBIfam" id="NF001413">
    <property type="entry name" value="PRK00290.1"/>
    <property type="match status" value="1"/>
</dbReference>
<dbReference type="FunFam" id="3.30.420.40:FF:000026">
    <property type="entry name" value="Heat shock protein 70"/>
    <property type="match status" value="1"/>
</dbReference>
<comment type="similarity">
    <text evidence="1 4">Belongs to the heat shock protein 70 family.</text>
</comment>
<dbReference type="GO" id="GO:0140662">
    <property type="term" value="F:ATP-dependent protein folding chaperone"/>
    <property type="evidence" value="ECO:0007669"/>
    <property type="project" value="InterPro"/>
</dbReference>
<keyword evidence="2 4" id="KW-0547">Nucleotide-binding</keyword>
<dbReference type="PANTHER" id="PTHR19375">
    <property type="entry name" value="HEAT SHOCK PROTEIN 70KDA"/>
    <property type="match status" value="1"/>
</dbReference>
<dbReference type="EMBL" id="OX459125">
    <property type="protein sequence ID" value="CAI9116543.1"/>
    <property type="molecule type" value="Genomic_DNA"/>
</dbReference>
<sequence>MNRPVIGIDLGTTYSCVGYWKNGHVEIIANDQGNRTTPSYVAFSDQERLMGDAAWNQAAANPTNTVHDAKRLIGRRFSDEIVQKDMKLWPFKVTAGAHDRPMIVVTHKGKEKQFTAEEISSMVLTKMKHIAEGYIGSTVRDAVITVPAYFNFSQRQATIDAGEIAGINVLRIISEPAAAAIAYGLDLHTARSGMKNVLVFDLGGGTFDVSVLTVENGNIKVKATGGDTHLGGEDFDDRVVHHFIAEFKRKHNKDMSANPKAIRRLRTACERAKRIVSSSHQTRVEVDSLFGGIDFSSVLTRAKFEDLNSELFDKCMETVEKCLIDAKMDKDALDDVVLVGGSSRIPKVQQMLSDLLNGKQLCGSINPDEAVAFGAAVQAAILCGQGSEKVKDLKLEEVTPLSLGVGIVGDVMSVIIPRNTPIPTKATERFTTSKDNQTSISFKVYEGERSKASENNLLGEIELGGIPKAPRRVPSIDECFDLQANGILKVTARDRETGKEKRISIKCGRLMRDEIETMVKEAKEYKAEDEKHMKKYEARNAFEKYICAMRNNINKGTVSSANKKDVADAVNKAFQWLDAQNKLAEVSEYDKKKQEIQDLFMQVPYRC</sequence>
<dbReference type="InterPro" id="IPR029047">
    <property type="entry name" value="HSP70_peptide-bd_sf"/>
</dbReference>
<dbReference type="Pfam" id="PF00012">
    <property type="entry name" value="HSP70"/>
    <property type="match status" value="1"/>
</dbReference>
<organism evidence="5 6">
    <name type="scientific">Oldenlandia corymbosa var. corymbosa</name>
    <dbReference type="NCBI Taxonomy" id="529605"/>
    <lineage>
        <taxon>Eukaryota</taxon>
        <taxon>Viridiplantae</taxon>
        <taxon>Streptophyta</taxon>
        <taxon>Embryophyta</taxon>
        <taxon>Tracheophyta</taxon>
        <taxon>Spermatophyta</taxon>
        <taxon>Magnoliopsida</taxon>
        <taxon>eudicotyledons</taxon>
        <taxon>Gunneridae</taxon>
        <taxon>Pentapetalae</taxon>
        <taxon>asterids</taxon>
        <taxon>lamiids</taxon>
        <taxon>Gentianales</taxon>
        <taxon>Rubiaceae</taxon>
        <taxon>Rubioideae</taxon>
        <taxon>Spermacoceae</taxon>
        <taxon>Hedyotis-Oldenlandia complex</taxon>
        <taxon>Oldenlandia</taxon>
    </lineage>
</organism>
<dbReference type="AlphaFoldDB" id="A0AAV1EAC6"/>
<dbReference type="InterPro" id="IPR018181">
    <property type="entry name" value="Heat_shock_70_CS"/>
</dbReference>
<gene>
    <name evidence="5" type="ORF">OLC1_LOCUS22811</name>
</gene>
<accession>A0AAV1EAC6</accession>
<dbReference type="InterPro" id="IPR013126">
    <property type="entry name" value="Hsp_70_fam"/>
</dbReference>
<name>A0AAV1EAC6_OLDCO</name>
<dbReference type="Gene3D" id="3.30.30.30">
    <property type="match status" value="1"/>
</dbReference>
<dbReference type="Gene3D" id="2.60.34.10">
    <property type="entry name" value="Substrate Binding Domain Of DNAk, Chain A, domain 1"/>
    <property type="match status" value="1"/>
</dbReference>
<dbReference type="GO" id="GO:0005524">
    <property type="term" value="F:ATP binding"/>
    <property type="evidence" value="ECO:0007669"/>
    <property type="project" value="UniProtKB-KW"/>
</dbReference>
<dbReference type="PROSITE" id="PS00329">
    <property type="entry name" value="HSP70_2"/>
    <property type="match status" value="1"/>
</dbReference>
<evidence type="ECO:0000256" key="3">
    <source>
        <dbReference type="ARBA" id="ARBA00022840"/>
    </source>
</evidence>
<dbReference type="Gene3D" id="3.30.420.40">
    <property type="match status" value="2"/>
</dbReference>
<dbReference type="InterPro" id="IPR029048">
    <property type="entry name" value="HSP70_C_sf"/>
</dbReference>
<reference evidence="5" key="1">
    <citation type="submission" date="2023-03" db="EMBL/GenBank/DDBJ databases">
        <authorList>
            <person name="Julca I."/>
        </authorList>
    </citation>
    <scope>NUCLEOTIDE SEQUENCE</scope>
</reference>
<dbReference type="FunFam" id="2.60.34.10:FF:000012">
    <property type="entry name" value="Heat shock 70 kDa protein"/>
    <property type="match status" value="1"/>
</dbReference>
<dbReference type="SUPFAM" id="SSF53067">
    <property type="entry name" value="Actin-like ATPase domain"/>
    <property type="match status" value="2"/>
</dbReference>
<dbReference type="FunFam" id="3.90.640.10:FF:000002">
    <property type="entry name" value="Heat shock 70 kDa"/>
    <property type="match status" value="1"/>
</dbReference>
<keyword evidence="6" id="KW-1185">Reference proteome</keyword>
<proteinExistence type="inferred from homology"/>
<protein>
    <submittedName>
        <fullName evidence="5">OLC1v1017719C1</fullName>
    </submittedName>
</protein>
<evidence type="ECO:0000256" key="2">
    <source>
        <dbReference type="ARBA" id="ARBA00022741"/>
    </source>
</evidence>
<dbReference type="Proteomes" id="UP001161247">
    <property type="component" value="Chromosome 8"/>
</dbReference>